<gene>
    <name evidence="1" type="ORF">RRG08_051610</name>
</gene>
<dbReference type="Proteomes" id="UP001283361">
    <property type="component" value="Unassembled WGS sequence"/>
</dbReference>
<protein>
    <submittedName>
        <fullName evidence="1">Uncharacterized protein</fullName>
    </submittedName>
</protein>
<sequence>MSADGGEKDNVTLSWHEISEGEVLLSPTEENLALTILRLSWCLYWYYAEKYLEVQVLELGFSVEALNFVIERVAAIRKSATEFCRVH</sequence>
<reference evidence="1" key="1">
    <citation type="journal article" date="2023" name="G3 (Bethesda)">
        <title>A reference genome for the long-term kleptoplast-retaining sea slug Elysia crispata morphotype clarki.</title>
        <authorList>
            <person name="Eastman K.E."/>
            <person name="Pendleton A.L."/>
            <person name="Shaikh M.A."/>
            <person name="Suttiyut T."/>
            <person name="Ogas R."/>
            <person name="Tomko P."/>
            <person name="Gavelis G."/>
            <person name="Widhalm J.R."/>
            <person name="Wisecaver J.H."/>
        </authorList>
    </citation>
    <scope>NUCLEOTIDE SEQUENCE</scope>
    <source>
        <strain evidence="1">ECLA1</strain>
    </source>
</reference>
<name>A0AAE1A4F6_9GAST</name>
<proteinExistence type="predicted"/>
<comment type="caution">
    <text evidence="1">The sequence shown here is derived from an EMBL/GenBank/DDBJ whole genome shotgun (WGS) entry which is preliminary data.</text>
</comment>
<dbReference type="AlphaFoldDB" id="A0AAE1A4F6"/>
<keyword evidence="2" id="KW-1185">Reference proteome</keyword>
<dbReference type="EMBL" id="JAWDGP010002758">
    <property type="protein sequence ID" value="KAK3780132.1"/>
    <property type="molecule type" value="Genomic_DNA"/>
</dbReference>
<organism evidence="1 2">
    <name type="scientific">Elysia crispata</name>
    <name type="common">lettuce slug</name>
    <dbReference type="NCBI Taxonomy" id="231223"/>
    <lineage>
        <taxon>Eukaryota</taxon>
        <taxon>Metazoa</taxon>
        <taxon>Spiralia</taxon>
        <taxon>Lophotrochozoa</taxon>
        <taxon>Mollusca</taxon>
        <taxon>Gastropoda</taxon>
        <taxon>Heterobranchia</taxon>
        <taxon>Euthyneura</taxon>
        <taxon>Panpulmonata</taxon>
        <taxon>Sacoglossa</taxon>
        <taxon>Placobranchoidea</taxon>
        <taxon>Plakobranchidae</taxon>
        <taxon>Elysia</taxon>
    </lineage>
</organism>
<evidence type="ECO:0000313" key="1">
    <source>
        <dbReference type="EMBL" id="KAK3780132.1"/>
    </source>
</evidence>
<accession>A0AAE1A4F6</accession>
<evidence type="ECO:0000313" key="2">
    <source>
        <dbReference type="Proteomes" id="UP001283361"/>
    </source>
</evidence>